<sequence>MVGLCEGGNEPAGFFKAISKLRNRFEGMHNFNHFFKVISPKFLNSDSDEEIHNAAVVLKNEYEEDLSSEFPDQVIGFRNDLKKEIASLTSVADLTNLFVIENAIVAANVPDLCTAFSERSSFVKKYLRNSMTQDKLSELSLISIECDVSEIINIFASQKACRMVQFH</sequence>
<accession>A0ABQ8SWJ9</accession>
<evidence type="ECO:0000313" key="1">
    <source>
        <dbReference type="EMBL" id="KAJ4438582.1"/>
    </source>
</evidence>
<dbReference type="EMBL" id="JAJSOF020000019">
    <property type="protein sequence ID" value="KAJ4438582.1"/>
    <property type="molecule type" value="Genomic_DNA"/>
</dbReference>
<evidence type="ECO:0000313" key="2">
    <source>
        <dbReference type="Proteomes" id="UP001148838"/>
    </source>
</evidence>
<reference evidence="1 2" key="1">
    <citation type="journal article" date="2022" name="Allergy">
        <title>Genome assembly and annotation of Periplaneta americana reveal a comprehensive cockroach allergen profile.</title>
        <authorList>
            <person name="Wang L."/>
            <person name="Xiong Q."/>
            <person name="Saelim N."/>
            <person name="Wang L."/>
            <person name="Nong W."/>
            <person name="Wan A.T."/>
            <person name="Shi M."/>
            <person name="Liu X."/>
            <person name="Cao Q."/>
            <person name="Hui J.H.L."/>
            <person name="Sookrung N."/>
            <person name="Leung T.F."/>
            <person name="Tungtrongchitr A."/>
            <person name="Tsui S.K.W."/>
        </authorList>
    </citation>
    <scope>NUCLEOTIDE SEQUENCE [LARGE SCALE GENOMIC DNA]</scope>
    <source>
        <strain evidence="1">PWHHKU_190912</strain>
    </source>
</reference>
<keyword evidence="2" id="KW-1185">Reference proteome</keyword>
<comment type="caution">
    <text evidence="1">The sequence shown here is derived from an EMBL/GenBank/DDBJ whole genome shotgun (WGS) entry which is preliminary data.</text>
</comment>
<protein>
    <submittedName>
        <fullName evidence="1">Uncharacterized protein</fullName>
    </submittedName>
</protein>
<organism evidence="1 2">
    <name type="scientific">Periplaneta americana</name>
    <name type="common">American cockroach</name>
    <name type="synonym">Blatta americana</name>
    <dbReference type="NCBI Taxonomy" id="6978"/>
    <lineage>
        <taxon>Eukaryota</taxon>
        <taxon>Metazoa</taxon>
        <taxon>Ecdysozoa</taxon>
        <taxon>Arthropoda</taxon>
        <taxon>Hexapoda</taxon>
        <taxon>Insecta</taxon>
        <taxon>Pterygota</taxon>
        <taxon>Neoptera</taxon>
        <taxon>Polyneoptera</taxon>
        <taxon>Dictyoptera</taxon>
        <taxon>Blattodea</taxon>
        <taxon>Blattoidea</taxon>
        <taxon>Blattidae</taxon>
        <taxon>Blattinae</taxon>
        <taxon>Periplaneta</taxon>
    </lineage>
</organism>
<gene>
    <name evidence="1" type="ORF">ANN_14529</name>
</gene>
<dbReference type="Proteomes" id="UP001148838">
    <property type="component" value="Unassembled WGS sequence"/>
</dbReference>
<name>A0ABQ8SWJ9_PERAM</name>
<proteinExistence type="predicted"/>